<name>A0ABW1CKT0_9ACTN</name>
<feature type="compositionally biased region" description="Basic and acidic residues" evidence="1">
    <location>
        <begin position="1"/>
        <end position="10"/>
    </location>
</feature>
<evidence type="ECO:0000313" key="4">
    <source>
        <dbReference type="EMBL" id="MFC5825336.1"/>
    </source>
</evidence>
<organism evidence="4 5">
    <name type="scientific">Nonomuraea insulae</name>
    <dbReference type="NCBI Taxonomy" id="1616787"/>
    <lineage>
        <taxon>Bacteria</taxon>
        <taxon>Bacillati</taxon>
        <taxon>Actinomycetota</taxon>
        <taxon>Actinomycetes</taxon>
        <taxon>Streptosporangiales</taxon>
        <taxon>Streptosporangiaceae</taxon>
        <taxon>Nonomuraea</taxon>
    </lineage>
</organism>
<dbReference type="Proteomes" id="UP001596058">
    <property type="component" value="Unassembled WGS sequence"/>
</dbReference>
<dbReference type="EMBL" id="JBHSPA010000021">
    <property type="protein sequence ID" value="MFC5825336.1"/>
    <property type="molecule type" value="Genomic_DNA"/>
</dbReference>
<keyword evidence="5" id="KW-1185">Reference proteome</keyword>
<feature type="domain" description="Mce/MlaD" evidence="2">
    <location>
        <begin position="36"/>
        <end position="111"/>
    </location>
</feature>
<dbReference type="InterPro" id="IPR003399">
    <property type="entry name" value="Mce/MlaD"/>
</dbReference>
<dbReference type="Pfam" id="PF02470">
    <property type="entry name" value="MlaD"/>
    <property type="match status" value="1"/>
</dbReference>
<evidence type="ECO:0000256" key="1">
    <source>
        <dbReference type="SAM" id="MobiDB-lite"/>
    </source>
</evidence>
<dbReference type="NCBIfam" id="TIGR00996">
    <property type="entry name" value="Mtu_fam_mce"/>
    <property type="match status" value="1"/>
</dbReference>
<protein>
    <submittedName>
        <fullName evidence="4">MCE family protein</fullName>
    </submittedName>
</protein>
<evidence type="ECO:0000313" key="5">
    <source>
        <dbReference type="Proteomes" id="UP001596058"/>
    </source>
</evidence>
<dbReference type="InterPro" id="IPR024516">
    <property type="entry name" value="Mce_C"/>
</dbReference>
<evidence type="ECO:0000259" key="3">
    <source>
        <dbReference type="Pfam" id="PF11887"/>
    </source>
</evidence>
<evidence type="ECO:0000259" key="2">
    <source>
        <dbReference type="Pfam" id="PF02470"/>
    </source>
</evidence>
<dbReference type="PANTHER" id="PTHR33371">
    <property type="entry name" value="INTERMEMBRANE PHOSPHOLIPID TRANSPORT SYSTEM BINDING PROTEIN MLAD-RELATED"/>
    <property type="match status" value="1"/>
</dbReference>
<dbReference type="PANTHER" id="PTHR33371:SF16">
    <property type="entry name" value="MCE-FAMILY PROTEIN MCE3F"/>
    <property type="match status" value="1"/>
</dbReference>
<dbReference type="Pfam" id="PF11887">
    <property type="entry name" value="Mce4_CUP1"/>
    <property type="match status" value="1"/>
</dbReference>
<feature type="domain" description="Mammalian cell entry C-terminal" evidence="3">
    <location>
        <begin position="119"/>
        <end position="264"/>
    </location>
</feature>
<accession>A0ABW1CKT0</accession>
<reference evidence="5" key="1">
    <citation type="journal article" date="2019" name="Int. J. Syst. Evol. Microbiol.">
        <title>The Global Catalogue of Microorganisms (GCM) 10K type strain sequencing project: providing services to taxonomists for standard genome sequencing and annotation.</title>
        <authorList>
            <consortium name="The Broad Institute Genomics Platform"/>
            <consortium name="The Broad Institute Genome Sequencing Center for Infectious Disease"/>
            <person name="Wu L."/>
            <person name="Ma J."/>
        </authorList>
    </citation>
    <scope>NUCLEOTIDE SEQUENCE [LARGE SCALE GENOMIC DNA]</scope>
    <source>
        <strain evidence="5">CCUG 53903</strain>
    </source>
</reference>
<dbReference type="InterPro" id="IPR005693">
    <property type="entry name" value="Mce"/>
</dbReference>
<sequence length="404" mass="42811">MRGDRPAADLRRRRGGGGDVHAGPVRPGGRGPVRPAYRVTVELADGGGLFENSEVTYRGVAVGRVESLAVAGGGARAVIRLERGRPVPWRGLLAVVANRSGVGEQYLDLRPSGGGGPYLRDGDVIGRERTRLPVTTAQVLRDTDRLLASVDPHDLETVVTEAEKALGANGPRLGRLIDASGTLLAQAEKVLPEAVAVLRDGEAVLDAQRASGGHLKAFSGDLATLTDSLREGARDLSNVLDRAPRAAGSVGRLVDGVEPHLRPLLAHLIVGGQSVSARVSALRQLLIGYPAAVAGAFTVVREDGLHLGLDLNLNVPPPCRRGYEHVRRRYPQDVTPRPADPRAYCAEPRDSRTGVRGARNAPPAQPAPSISGLHEWLSRYDPAATGRGRGEQTWQDLLFGPLAS</sequence>
<feature type="region of interest" description="Disordered" evidence="1">
    <location>
        <begin position="332"/>
        <end position="404"/>
    </location>
</feature>
<feature type="region of interest" description="Disordered" evidence="1">
    <location>
        <begin position="1"/>
        <end position="33"/>
    </location>
</feature>
<dbReference type="RefSeq" id="WP_379514860.1">
    <property type="nucleotide sequence ID" value="NZ_JBHSPA010000021.1"/>
</dbReference>
<dbReference type="InterPro" id="IPR052336">
    <property type="entry name" value="MlaD_Phospholipid_Transporter"/>
</dbReference>
<comment type="caution">
    <text evidence="4">The sequence shown here is derived from an EMBL/GenBank/DDBJ whole genome shotgun (WGS) entry which is preliminary data.</text>
</comment>
<gene>
    <name evidence="4" type="ORF">ACFPZ3_15850</name>
</gene>
<proteinExistence type="predicted"/>